<dbReference type="EMBL" id="CP003732">
    <property type="protein sequence ID" value="AFV11271.1"/>
    <property type="molecule type" value="Genomic_DNA"/>
</dbReference>
<gene>
    <name evidence="2" type="ordered locus">Tph_c10490</name>
</gene>
<name>K4LE19_THEPS</name>
<dbReference type="PANTHER" id="PTHR41386:SF1">
    <property type="entry name" value="MEMBRANE PROTEIN"/>
    <property type="match status" value="1"/>
</dbReference>
<proteinExistence type="predicted"/>
<dbReference type="Pfam" id="PF06210">
    <property type="entry name" value="DUF1003"/>
    <property type="match status" value="1"/>
</dbReference>
<feature type="transmembrane region" description="Helical" evidence="1">
    <location>
        <begin position="100"/>
        <end position="118"/>
    </location>
</feature>
<evidence type="ECO:0000256" key="1">
    <source>
        <dbReference type="SAM" id="Phobius"/>
    </source>
</evidence>
<keyword evidence="1" id="KW-0472">Membrane</keyword>
<dbReference type="KEGG" id="tpz:Tph_c10490"/>
<evidence type="ECO:0000313" key="3">
    <source>
        <dbReference type="Proteomes" id="UP000000467"/>
    </source>
</evidence>
<keyword evidence="1" id="KW-0812">Transmembrane</keyword>
<keyword evidence="1" id="KW-1133">Transmembrane helix</keyword>
<evidence type="ECO:0000313" key="2">
    <source>
        <dbReference type="EMBL" id="AFV11271.1"/>
    </source>
</evidence>
<organism evidence="2 3">
    <name type="scientific">Thermacetogenium phaeum (strain ATCC BAA-254 / DSM 26808 / PB)</name>
    <dbReference type="NCBI Taxonomy" id="1089553"/>
    <lineage>
        <taxon>Bacteria</taxon>
        <taxon>Bacillati</taxon>
        <taxon>Bacillota</taxon>
        <taxon>Clostridia</taxon>
        <taxon>Thermoanaerobacterales</taxon>
        <taxon>Thermoanaerobacteraceae</taxon>
        <taxon>Thermacetogenium</taxon>
    </lineage>
</organism>
<protein>
    <submittedName>
        <fullName evidence="2">Putative membrane protein</fullName>
    </submittedName>
</protein>
<accession>K4LE19</accession>
<reference evidence="2 3" key="1">
    <citation type="journal article" date="2012" name="BMC Genomics">
        <title>Genome-guided analysis of physiological and morphological traits of the fermentative acetate oxidizer Thermacetogenium phaeum.</title>
        <authorList>
            <person name="Oehler D."/>
            <person name="Poehlein A."/>
            <person name="Leimbach A."/>
            <person name="Muller N."/>
            <person name="Daniel R."/>
            <person name="Gottschalk G."/>
            <person name="Schink B."/>
        </authorList>
    </citation>
    <scope>NUCLEOTIDE SEQUENCE [LARGE SCALE GENOMIC DNA]</scope>
    <source>
        <strain evidence="3">ATCC BAA-254 / DSM 26808 / PB</strain>
    </source>
</reference>
<dbReference type="Proteomes" id="UP000000467">
    <property type="component" value="Chromosome"/>
</dbReference>
<dbReference type="HOGENOM" id="CLU_2036954_0_0_9"/>
<dbReference type="eggNOG" id="COG4420">
    <property type="taxonomic scope" value="Bacteria"/>
</dbReference>
<feature type="transmembrane region" description="Helical" evidence="1">
    <location>
        <begin position="65"/>
        <end position="88"/>
    </location>
</feature>
<dbReference type="AlphaFoldDB" id="K4LE19"/>
<dbReference type="InterPro" id="IPR010406">
    <property type="entry name" value="DUF1003"/>
</dbReference>
<dbReference type="PANTHER" id="PTHR41386">
    <property type="entry name" value="INTEGRAL MEMBRANE PROTEIN-RELATED"/>
    <property type="match status" value="1"/>
</dbReference>
<sequence length="121" mass="14304">MQKDNTINQKVGKISKKLFRTKYKHLSEREKRVAHYLAERIPISRNVVKDFSEQLTFGQRIADKIATFGSSWAFISIFVVVLIIWVLLNSFVLVEFDKLFDPYLYILLNLFYLCLPPFKLQ</sequence>
<keyword evidence="3" id="KW-1185">Reference proteome</keyword>
<dbReference type="RefSeq" id="WP_015050152.1">
    <property type="nucleotide sequence ID" value="NC_018870.1"/>
</dbReference>